<evidence type="ECO:0000313" key="6">
    <source>
        <dbReference type="EMBL" id="NLR91756.1"/>
    </source>
</evidence>
<evidence type="ECO:0000256" key="1">
    <source>
        <dbReference type="ARBA" id="ARBA00008779"/>
    </source>
</evidence>
<dbReference type="Gene3D" id="3.40.720.10">
    <property type="entry name" value="Alkaline Phosphatase, subunit A"/>
    <property type="match status" value="1"/>
</dbReference>
<dbReference type="InterPro" id="IPR024607">
    <property type="entry name" value="Sulfatase_CS"/>
</dbReference>
<keyword evidence="4" id="KW-0732">Signal</keyword>
<protein>
    <submittedName>
        <fullName evidence="6">Sulfatase-like hydrolase/transferase</fullName>
    </submittedName>
</protein>
<keyword evidence="6" id="KW-0808">Transferase</keyword>
<feature type="signal peptide" evidence="4">
    <location>
        <begin position="1"/>
        <end position="21"/>
    </location>
</feature>
<sequence>MRRLHILFLACLLVPIMGAQAQKKKKNKKPNVLFIISDQHKQTFSGAYGHDIIKTPNIDALAKNGVTFENAYAPAPVCAPTRAAIVTGMYPYANGAIYHKAPVINANGKEVRKGSGFLRSTGYHDDIKTIAEVFKKDGYITASPGKMHVHGELQKNVDPAHPERNDMGWDVVNTRYYTHFPGGHYEDEVGKDAYHRYRQILEYKKYGGSQDLNPQLKPSLVEDHEDNFDMVVARKAVEFIDERGKDDESFFLHVGFEKPHLPLTTLQEYYDLYDQNDFEFPETVNDWYKSGKYPWVQNWVHHGLPKNKPEQAKRVMAAYAACITEMDEMIGRIVTALEKNGLADNTIIIYTSDHGEHMWEHGLRGKHNMYDAAIKVPFILSYPKALPQGTRNETLVSLVDVMPTVAELIGADVPEEVQGVSLVSTSKNGKTIKDRTVFAEYRAGDYKAFPKQKDLPSRMMRKGNMKYIYTHGVIDQLYDVEKDPNERENLALNPAYQSLLEEMKFQTLVEWRFDKYSEMKVDRKGNTLQWDACDYTEDYTIFYAKNNNPLEAKVIKKDLADLSFEVEQKGYYWVMAQPKLTRTTPHYGEKVPVWIAAHTFDLPISNAVEVKKNLSK</sequence>
<evidence type="ECO:0000256" key="4">
    <source>
        <dbReference type="SAM" id="SignalP"/>
    </source>
</evidence>
<evidence type="ECO:0000259" key="5">
    <source>
        <dbReference type="Pfam" id="PF00884"/>
    </source>
</evidence>
<dbReference type="EMBL" id="JABAIL010000003">
    <property type="protein sequence ID" value="NLR91756.1"/>
    <property type="molecule type" value="Genomic_DNA"/>
</dbReference>
<dbReference type="GO" id="GO:0016740">
    <property type="term" value="F:transferase activity"/>
    <property type="evidence" value="ECO:0007669"/>
    <property type="project" value="UniProtKB-KW"/>
</dbReference>
<dbReference type="Pfam" id="PF00884">
    <property type="entry name" value="Sulfatase"/>
    <property type="match status" value="1"/>
</dbReference>
<dbReference type="InterPro" id="IPR017850">
    <property type="entry name" value="Alkaline_phosphatase_core_sf"/>
</dbReference>
<keyword evidence="7" id="KW-1185">Reference proteome</keyword>
<feature type="domain" description="Sulfatase N-terminal" evidence="5">
    <location>
        <begin position="30"/>
        <end position="410"/>
    </location>
</feature>
<dbReference type="SUPFAM" id="SSF53649">
    <property type="entry name" value="Alkaline phosphatase-like"/>
    <property type="match status" value="1"/>
</dbReference>
<name>A0A7X8XVZ0_9BACT</name>
<dbReference type="PROSITE" id="PS00523">
    <property type="entry name" value="SULFATASE_1"/>
    <property type="match status" value="1"/>
</dbReference>
<evidence type="ECO:0000313" key="7">
    <source>
        <dbReference type="Proteomes" id="UP000585050"/>
    </source>
</evidence>
<proteinExistence type="inferred from homology"/>
<dbReference type="GO" id="GO:0008484">
    <property type="term" value="F:sulfuric ester hydrolase activity"/>
    <property type="evidence" value="ECO:0007669"/>
    <property type="project" value="TreeGrafter"/>
</dbReference>
<dbReference type="Proteomes" id="UP000585050">
    <property type="component" value="Unassembled WGS sequence"/>
</dbReference>
<dbReference type="PANTHER" id="PTHR45953:SF1">
    <property type="entry name" value="IDURONATE 2-SULFATASE"/>
    <property type="match status" value="1"/>
</dbReference>
<dbReference type="InterPro" id="IPR000917">
    <property type="entry name" value="Sulfatase_N"/>
</dbReference>
<dbReference type="PANTHER" id="PTHR45953">
    <property type="entry name" value="IDURONATE 2-SULFATASE"/>
    <property type="match status" value="1"/>
</dbReference>
<keyword evidence="3 6" id="KW-0378">Hydrolase</keyword>
<feature type="chain" id="PRO_5031374179" evidence="4">
    <location>
        <begin position="22"/>
        <end position="616"/>
    </location>
</feature>
<accession>A0A7X8XVZ0</accession>
<comment type="caution">
    <text evidence="6">The sequence shown here is derived from an EMBL/GenBank/DDBJ whole genome shotgun (WGS) entry which is preliminary data.</text>
</comment>
<keyword evidence="2" id="KW-0479">Metal-binding</keyword>
<organism evidence="6 7">
    <name type="scientific">Flammeovirga agarivorans</name>
    <dbReference type="NCBI Taxonomy" id="2726742"/>
    <lineage>
        <taxon>Bacteria</taxon>
        <taxon>Pseudomonadati</taxon>
        <taxon>Bacteroidota</taxon>
        <taxon>Cytophagia</taxon>
        <taxon>Cytophagales</taxon>
        <taxon>Flammeovirgaceae</taxon>
        <taxon>Flammeovirga</taxon>
    </lineage>
</organism>
<gene>
    <name evidence="6" type="ORF">HGP29_11090</name>
</gene>
<dbReference type="AlphaFoldDB" id="A0A7X8XVZ0"/>
<evidence type="ECO:0000256" key="2">
    <source>
        <dbReference type="ARBA" id="ARBA00022723"/>
    </source>
</evidence>
<dbReference type="RefSeq" id="WP_168882471.1">
    <property type="nucleotide sequence ID" value="NZ_JABAIL010000003.1"/>
</dbReference>
<dbReference type="GO" id="GO:0046872">
    <property type="term" value="F:metal ion binding"/>
    <property type="evidence" value="ECO:0007669"/>
    <property type="project" value="UniProtKB-KW"/>
</dbReference>
<evidence type="ECO:0000256" key="3">
    <source>
        <dbReference type="ARBA" id="ARBA00022801"/>
    </source>
</evidence>
<dbReference type="GO" id="GO:0005737">
    <property type="term" value="C:cytoplasm"/>
    <property type="evidence" value="ECO:0007669"/>
    <property type="project" value="TreeGrafter"/>
</dbReference>
<reference evidence="6 7" key="1">
    <citation type="submission" date="2020-04" db="EMBL/GenBank/DDBJ databases">
        <title>Flammeovirga sp. SR4, a novel species isolated from seawater.</title>
        <authorList>
            <person name="Wang X."/>
        </authorList>
    </citation>
    <scope>NUCLEOTIDE SEQUENCE [LARGE SCALE GENOMIC DNA]</scope>
    <source>
        <strain evidence="6 7">SR4</strain>
    </source>
</reference>
<comment type="similarity">
    <text evidence="1">Belongs to the sulfatase family.</text>
</comment>